<reference evidence="13 14" key="1">
    <citation type="submission" date="2019-09" db="EMBL/GenBank/DDBJ databases">
        <title>The hologenome of the rock-dwelling lichen Lasallia pustulata.</title>
        <authorList>
            <person name="Greshake Tzovaras B."/>
            <person name="Segers F."/>
            <person name="Bicker A."/>
            <person name="Dal Grande F."/>
            <person name="Otte J."/>
            <person name="Hankeln T."/>
            <person name="Schmitt I."/>
            <person name="Ebersberger I."/>
        </authorList>
    </citation>
    <scope>NUCLEOTIDE SEQUENCE [LARGE SCALE GENOMIC DNA]</scope>
    <source>
        <strain evidence="13">A1-1</strain>
    </source>
</reference>
<evidence type="ECO:0000256" key="3">
    <source>
        <dbReference type="ARBA" id="ARBA00022502"/>
    </source>
</evidence>
<feature type="signal peptide" evidence="12">
    <location>
        <begin position="1"/>
        <end position="17"/>
    </location>
</feature>
<keyword evidence="9 11" id="KW-0472">Membrane</keyword>
<name>A0A5M8PRT6_9LECA</name>
<dbReference type="GO" id="GO:0006506">
    <property type="term" value="P:GPI anchor biosynthetic process"/>
    <property type="evidence" value="ECO:0007669"/>
    <property type="project" value="UniProtKB-KW"/>
</dbReference>
<dbReference type="GO" id="GO:0000026">
    <property type="term" value="F:alpha-1,2-mannosyltransferase activity"/>
    <property type="evidence" value="ECO:0007669"/>
    <property type="project" value="TreeGrafter"/>
</dbReference>
<feature type="transmembrane region" description="Helical" evidence="11">
    <location>
        <begin position="173"/>
        <end position="199"/>
    </location>
</feature>
<evidence type="ECO:0000256" key="8">
    <source>
        <dbReference type="ARBA" id="ARBA00022989"/>
    </source>
</evidence>
<comment type="caution">
    <text evidence="13">The sequence shown here is derived from an EMBL/GenBank/DDBJ whole genome shotgun (WGS) entry which is preliminary data.</text>
</comment>
<dbReference type="EC" id="2.4.1.-" evidence="11"/>
<evidence type="ECO:0000256" key="12">
    <source>
        <dbReference type="SAM" id="SignalP"/>
    </source>
</evidence>
<feature type="transmembrane region" description="Helical" evidence="11">
    <location>
        <begin position="253"/>
        <end position="271"/>
    </location>
</feature>
<feature type="transmembrane region" description="Helical" evidence="11">
    <location>
        <begin position="89"/>
        <end position="110"/>
    </location>
</feature>
<keyword evidence="6 11" id="KW-0812">Transmembrane</keyword>
<comment type="similarity">
    <text evidence="10">Belongs to the glycosyltransferase 22 family. PIGZ subfamily.</text>
</comment>
<evidence type="ECO:0000256" key="9">
    <source>
        <dbReference type="ARBA" id="ARBA00023136"/>
    </source>
</evidence>
<keyword evidence="5 13" id="KW-0808">Transferase</keyword>
<dbReference type="Pfam" id="PF03901">
    <property type="entry name" value="Glyco_transf_22"/>
    <property type="match status" value="1"/>
</dbReference>
<comment type="subcellular location">
    <subcellularLocation>
        <location evidence="1 11">Endoplasmic reticulum membrane</location>
        <topology evidence="1 11">Multi-pass membrane protein</topology>
    </subcellularLocation>
</comment>
<keyword evidence="3" id="KW-0337">GPI-anchor biosynthesis</keyword>
<evidence type="ECO:0000313" key="14">
    <source>
        <dbReference type="Proteomes" id="UP000324767"/>
    </source>
</evidence>
<dbReference type="AlphaFoldDB" id="A0A5M8PRT6"/>
<comment type="pathway">
    <text evidence="2">Glycolipid biosynthesis; glycosylphosphatidylinositol-anchor biosynthesis.</text>
</comment>
<feature type="chain" id="PRO_5024271966" description="Mannosyltransferase" evidence="12">
    <location>
        <begin position="18"/>
        <end position="425"/>
    </location>
</feature>
<evidence type="ECO:0000256" key="11">
    <source>
        <dbReference type="RuleBase" id="RU363075"/>
    </source>
</evidence>
<evidence type="ECO:0000256" key="6">
    <source>
        <dbReference type="ARBA" id="ARBA00022692"/>
    </source>
</evidence>
<sequence>MWRRTYLLLILVRLYFALSPSYIHPDENFQGPEVIAGKLFSFPHHLTWDFTSSKPIRSVFPLWPVYGVPMIVLRWVWTESGKEQVAPQTVYYTLRALMFILSFVLEDWAIHELVPSPRQRTAAVVLVASSYVTWTYQTHTFSNSIETLAVLWSLVLIQRILENKQRSSIFSSALLGVLSIFGIFNRITLPAFLLLPGLYLIPHLIRKPLSLLALLLSALLTTLTAITTDTLFYHPSPLSLHTLPRSKPLFRHFLGAWIVFNAALGVLMGVYHQGGVVPMQIWLGQQQRGRGALEGVSAVLWWRTYSPPVWLIDGNGGEGGLQTVDLMGVAVEEVMRVLERSVGGCGKGQEGKGVVLVAPRSSVELDRWTGADGAGEWVFEELWFYRRHLNLDDLDFGGDGVRATVKRVVGRRGLMAWKIKSNCNI</sequence>
<keyword evidence="8 11" id="KW-1133">Transmembrane helix</keyword>
<evidence type="ECO:0000256" key="10">
    <source>
        <dbReference type="ARBA" id="ARBA00038466"/>
    </source>
</evidence>
<dbReference type="GO" id="GO:0005789">
    <property type="term" value="C:endoplasmic reticulum membrane"/>
    <property type="evidence" value="ECO:0007669"/>
    <property type="project" value="UniProtKB-SubCell"/>
</dbReference>
<evidence type="ECO:0000256" key="4">
    <source>
        <dbReference type="ARBA" id="ARBA00022676"/>
    </source>
</evidence>
<feature type="transmembrane region" description="Helical" evidence="11">
    <location>
        <begin position="58"/>
        <end position="77"/>
    </location>
</feature>
<dbReference type="PANTHER" id="PTHR22760">
    <property type="entry name" value="GLYCOSYLTRANSFERASE"/>
    <property type="match status" value="1"/>
</dbReference>
<evidence type="ECO:0000256" key="2">
    <source>
        <dbReference type="ARBA" id="ARBA00004687"/>
    </source>
</evidence>
<keyword evidence="7 11" id="KW-0256">Endoplasmic reticulum</keyword>
<evidence type="ECO:0000313" key="13">
    <source>
        <dbReference type="EMBL" id="KAA6412241.1"/>
    </source>
</evidence>
<evidence type="ECO:0000256" key="7">
    <source>
        <dbReference type="ARBA" id="ARBA00022824"/>
    </source>
</evidence>
<organism evidence="13 14">
    <name type="scientific">Lasallia pustulata</name>
    <dbReference type="NCBI Taxonomy" id="136370"/>
    <lineage>
        <taxon>Eukaryota</taxon>
        <taxon>Fungi</taxon>
        <taxon>Dikarya</taxon>
        <taxon>Ascomycota</taxon>
        <taxon>Pezizomycotina</taxon>
        <taxon>Lecanoromycetes</taxon>
        <taxon>OSLEUM clade</taxon>
        <taxon>Umbilicariomycetidae</taxon>
        <taxon>Umbilicariales</taxon>
        <taxon>Umbilicariaceae</taxon>
        <taxon>Lasallia</taxon>
    </lineage>
</organism>
<evidence type="ECO:0000256" key="1">
    <source>
        <dbReference type="ARBA" id="ARBA00004477"/>
    </source>
</evidence>
<dbReference type="PANTHER" id="PTHR22760:SF3">
    <property type="entry name" value="GPI MANNOSYLTRANSFERASE 4"/>
    <property type="match status" value="1"/>
</dbReference>
<feature type="transmembrane region" description="Helical" evidence="11">
    <location>
        <begin position="211"/>
        <end position="232"/>
    </location>
</feature>
<dbReference type="EMBL" id="VXIT01000006">
    <property type="protein sequence ID" value="KAA6412241.1"/>
    <property type="molecule type" value="Genomic_DNA"/>
</dbReference>
<accession>A0A5M8PRT6</accession>
<keyword evidence="4 11" id="KW-0328">Glycosyltransferase</keyword>
<protein>
    <recommendedName>
        <fullName evidence="11">Mannosyltransferase</fullName>
        <ecNumber evidence="11">2.4.1.-</ecNumber>
    </recommendedName>
</protein>
<dbReference type="Proteomes" id="UP000324767">
    <property type="component" value="Unassembled WGS sequence"/>
</dbReference>
<proteinExistence type="inferred from homology"/>
<evidence type="ECO:0000256" key="5">
    <source>
        <dbReference type="ARBA" id="ARBA00022679"/>
    </source>
</evidence>
<gene>
    <name evidence="13" type="ORF">FRX48_04393</name>
</gene>
<dbReference type="InterPro" id="IPR005599">
    <property type="entry name" value="GPI_mannosylTrfase"/>
</dbReference>
<keyword evidence="12" id="KW-0732">Signal</keyword>
<dbReference type="OrthoDB" id="10066429at2759"/>